<name>A0ABR4Z8A9_9NOCA</name>
<accession>A0ABR4Z8A9</accession>
<dbReference type="CDD" id="cd15482">
    <property type="entry name" value="Sialidase_non-viral"/>
    <property type="match status" value="1"/>
</dbReference>
<evidence type="ECO:0000313" key="2">
    <source>
        <dbReference type="EMBL" id="KIA61379.1"/>
    </source>
</evidence>
<reference evidence="2 3" key="1">
    <citation type="journal article" date="2014" name="Int. J. Syst. Evol. Microbiol.">
        <title>Nocardia vulneris sp. nov., isolated from wounds of human patients in North America.</title>
        <authorList>
            <person name="Lasker B.A."/>
            <person name="Bell M."/>
            <person name="Klenk H.P."/>
            <person name="Sproer C."/>
            <person name="Schumann C."/>
            <person name="Schumann P."/>
            <person name="Brown J.M."/>
        </authorList>
    </citation>
    <scope>NUCLEOTIDE SEQUENCE [LARGE SCALE GENOMIC DNA]</scope>
    <source>
        <strain evidence="2 3">W9851</strain>
    </source>
</reference>
<protein>
    <recommendedName>
        <fullName evidence="1">DUF4185 domain-containing protein</fullName>
    </recommendedName>
</protein>
<evidence type="ECO:0000259" key="1">
    <source>
        <dbReference type="Pfam" id="PF13810"/>
    </source>
</evidence>
<feature type="domain" description="DUF4185" evidence="1">
    <location>
        <begin position="19"/>
        <end position="361"/>
    </location>
</feature>
<dbReference type="InterPro" id="IPR025442">
    <property type="entry name" value="DUF4185"/>
</dbReference>
<evidence type="ECO:0000313" key="3">
    <source>
        <dbReference type="Proteomes" id="UP000031364"/>
    </source>
</evidence>
<gene>
    <name evidence="2" type="ORF">FG87_31305</name>
</gene>
<organism evidence="2 3">
    <name type="scientific">Nocardia vulneris</name>
    <dbReference type="NCBI Taxonomy" id="1141657"/>
    <lineage>
        <taxon>Bacteria</taxon>
        <taxon>Bacillati</taxon>
        <taxon>Actinomycetota</taxon>
        <taxon>Actinomycetes</taxon>
        <taxon>Mycobacteriales</taxon>
        <taxon>Nocardiaceae</taxon>
        <taxon>Nocardia</taxon>
    </lineage>
</organism>
<dbReference type="Proteomes" id="UP000031364">
    <property type="component" value="Unassembled WGS sequence"/>
</dbReference>
<dbReference type="Pfam" id="PF13810">
    <property type="entry name" value="DUF4185"/>
    <property type="match status" value="1"/>
</dbReference>
<proteinExistence type="predicted"/>
<dbReference type="SUPFAM" id="SSF50939">
    <property type="entry name" value="Sialidases"/>
    <property type="match status" value="1"/>
</dbReference>
<dbReference type="EMBL" id="JNFP01000046">
    <property type="protein sequence ID" value="KIA61379.1"/>
    <property type="molecule type" value="Genomic_DNA"/>
</dbReference>
<comment type="caution">
    <text evidence="2">The sequence shown here is derived from an EMBL/GenBank/DDBJ whole genome shotgun (WGS) entry which is preliminary data.</text>
</comment>
<dbReference type="InterPro" id="IPR036278">
    <property type="entry name" value="Sialidase_sf"/>
</dbReference>
<sequence length="366" mass="40884">MPKSRTTPQQGTYLCDNAGDSASRFGLGSSDLGIPYRRYDGTWGYVFGDSFRGQEATGEFIGSPVVLYQATFDASGHTPITFTAAEPMPTCAQLFDYQHNADNGFGFEVSRIPNDAITLTVDGQNRIFIQYTSVHRWVGPGSAVDGSLMAGIAYSDDNGATWQDFERHWPGDGQGNPGSLDMMWSFAGVDPDGWLYVFSKAWNGSHFYTGDRGQIQLFRYRPADFFHGDLDTREHWVYLDETWQWVPAAQAAPSSLFGWANGIAEFSVKRIGELYIMSYFDVTDFSIRTRTAPRPDRLWTAPKTQVVGSTMWPPTHWFRRTQPFPYGGYLHPGSASPADLTLLISSWNGRLGERPYTVTQWSGLSA</sequence>
<keyword evidence="3" id="KW-1185">Reference proteome</keyword>
<dbReference type="RefSeq" id="WP_043677714.1">
    <property type="nucleotide sequence ID" value="NZ_BDCI01000048.1"/>
</dbReference>